<dbReference type="InterPro" id="IPR040655">
    <property type="entry name" value="TIAM1_CC-Ex"/>
</dbReference>
<proteinExistence type="predicted"/>
<feature type="region of interest" description="Disordered" evidence="3">
    <location>
        <begin position="144"/>
        <end position="180"/>
    </location>
</feature>
<feature type="region of interest" description="Disordered" evidence="3">
    <location>
        <begin position="1"/>
        <end position="26"/>
    </location>
</feature>
<dbReference type="InterPro" id="IPR000697">
    <property type="entry name" value="WH1/EVH1_dom"/>
</dbReference>
<protein>
    <submittedName>
        <fullName evidence="8">Uncharacterized protein</fullName>
    </submittedName>
</protein>
<dbReference type="InterPro" id="IPR000219">
    <property type="entry name" value="DH_dom"/>
</dbReference>
<dbReference type="CDD" id="cd00160">
    <property type="entry name" value="RhoGEF"/>
    <property type="match status" value="1"/>
</dbReference>
<evidence type="ECO:0000313" key="8">
    <source>
        <dbReference type="EMBL" id="CAD7620004.1"/>
    </source>
</evidence>
<feature type="compositionally biased region" description="Basic and acidic residues" evidence="3">
    <location>
        <begin position="144"/>
        <end position="161"/>
    </location>
</feature>
<dbReference type="PROSITE" id="PS50010">
    <property type="entry name" value="DH_2"/>
    <property type="match status" value="1"/>
</dbReference>
<accession>A0A7R9PTS2</accession>
<dbReference type="Pfam" id="PF00621">
    <property type="entry name" value="RhoGEF"/>
    <property type="match status" value="1"/>
</dbReference>
<keyword evidence="9" id="KW-1185">Reference proteome</keyword>
<dbReference type="Pfam" id="PF00169">
    <property type="entry name" value="PH"/>
    <property type="match status" value="1"/>
</dbReference>
<dbReference type="InterPro" id="IPR055230">
    <property type="entry name" value="PH_Tiam1/2"/>
</dbReference>
<evidence type="ECO:0000256" key="3">
    <source>
        <dbReference type="SAM" id="MobiDB-lite"/>
    </source>
</evidence>
<evidence type="ECO:0000256" key="2">
    <source>
        <dbReference type="SAM" id="Coils"/>
    </source>
</evidence>
<feature type="domain" description="PH" evidence="4">
    <location>
        <begin position="601"/>
        <end position="714"/>
    </location>
</feature>
<dbReference type="PROSITE" id="PS50106">
    <property type="entry name" value="PDZ"/>
    <property type="match status" value="1"/>
</dbReference>
<feature type="compositionally biased region" description="Basic and acidic residues" evidence="3">
    <location>
        <begin position="342"/>
        <end position="351"/>
    </location>
</feature>
<dbReference type="InterPro" id="IPR011993">
    <property type="entry name" value="PH-like_dom_sf"/>
</dbReference>
<dbReference type="SMART" id="SM00325">
    <property type="entry name" value="RhoGEF"/>
    <property type="match status" value="1"/>
</dbReference>
<dbReference type="Gene3D" id="1.20.900.10">
    <property type="entry name" value="Dbl homology (DH) domain"/>
    <property type="match status" value="1"/>
</dbReference>
<evidence type="ECO:0000259" key="7">
    <source>
        <dbReference type="PROSITE" id="PS50229"/>
    </source>
</evidence>
<dbReference type="Pfam" id="PF23014">
    <property type="entry name" value="PH_Tiam1"/>
    <property type="match status" value="1"/>
</dbReference>
<feature type="compositionally biased region" description="Basic and acidic residues" evidence="3">
    <location>
        <begin position="360"/>
        <end position="379"/>
    </location>
</feature>
<dbReference type="PROSITE" id="PS50229">
    <property type="entry name" value="WH1"/>
    <property type="match status" value="1"/>
</dbReference>
<sequence>MGNKISCSTCNPKPLPQQRVSRADGGQQALGRRDGHVLRLWAEVFHVSASSGAVRWTQLSDDLVPVTVTQAQQRFHVTAYNSRVDKVLDTWLSATRLGQASNCFVYWKDAVSGDTWGLNFTSAADARAFRECISAQRDFRRAESSYSLRGDKRDDRRDDATSKTTQRTHSSQPNSPSKQKYLQQLNANQCTCDCMTSDALHKQRNGRIRYATFTRQDSSGTTQSSKSDGSLVRRQHERQQYFANRGHVRSMEDQMRAKSQREMRSTTARRPEDDKQTPRTTTQTQSAAQLRSKSQEDVRRVATTATTTDDLMCDRITTTTASTLSSEALKRMLRDVTSANQDARHHERPKSLSEMCQSRDTMDRSRSHRSLEGRRRSLERSQCVDLTDASPPTPRHRVTEETALLDDYETELRRRLATQTSRESREDAMEVFESLLKESMDDVATLMREVQQELQQIRAEEKRFKSLSSQSLLGLSRSSAPILDTLSIDGQLPFCSLGGHASSLASHLPFESLSIASMMTSSEPRFVHRHRDGVRVDDCEFAFLSKVSDDEKASLTTAISDDDDIESPLRARSGTSGECDVTGRLLTSLSSTAANFECLGSVRKSGFLCVKKWLLRKRHSLELARRRGWKGYWVCLKGTTLLFYNCESRDGHAIDAAPKHLIFVDACLVQTVPEHPKRDHVFCLSTAFGDAYLLDAPCLEERDAWVSAIHSACAAQIARNSGKAAVSHVIAEEMARIERTLEADARSRHETELLLTCVAADDQKQRQALVNAIMVSEEKHEKQRIEIFRLKCYLSAVESSDEMPNPKTTLSLTNRRTKSQLNRLGVFTVSSLHGRSLSGHSLANFESLSLSLAFNCAKNPSIVGSLLRRQKSEEKDVLATTRDDKLTEVEVLMTTTGERRVVSVSSEWTSEQLLLHLMTSHSNAREYYVSQNSRIVNRSQLLGHLSRDLLEIIPKVLFTVELSRDTNEVLFGFSVESELTANDLCVYVSRVENQSIAASHGLRRFDELVVINGALVHDLDMMFVESLLQEECNLCLMIRSARDNTQHNDDNGAVVDDQNVVETTDDMIESLVCPPPPEDANAVTLINSEQLKDLIVPKVDSFLPKQNSFSQLIHFPAQNADDSRRPERQLTTATPSSDKMRKVVKELVDTEVSYCSSLEQLLSLYLEPLSRETTLLSQSDIAVLFGSIKEIIRNQKQFKSELQSIVDDNGDDNQPLDVEAIARSFLSHSNAFRNYSTFCASHSRAVKLLSDEKSAQSVQLKEWLSRRSSGQLAQSLESFLIKPIQRVLKYPLLLSQMKSFCAKESPQSRRLDDALKAVESVAEHINEMQRIHEEYGAIFEHLARSHARVSQQSVDLSPTALIHYGGIQWINSMEFLGKNSRKGVELHSMCFVFKQFVVFLCKETIRRNKRQTASNASSQSSRTEVEIIRHQTLIPVIEVQVRASAQNQESEHDFRWELIQLKTSGGKRSEKIYRLSNSSCEYRNAFLRTIRQIIREDVRQMSCQLKASAAKQSSDSVVASVVKEDDTTGETVACGLCGKDVSIGCRSKDHSMTSSDSPIWKRRQDSASSSR</sequence>
<feature type="domain" description="PDZ" evidence="6">
    <location>
        <begin position="959"/>
        <end position="1030"/>
    </location>
</feature>
<evidence type="ECO:0000313" key="9">
    <source>
        <dbReference type="Proteomes" id="UP000759131"/>
    </source>
</evidence>
<dbReference type="PANTHER" id="PTHR46001:SF3">
    <property type="entry name" value="PROTEIN STILL LIFE, ISOFORM SIF TYPE 1"/>
    <property type="match status" value="1"/>
</dbReference>
<dbReference type="PANTHER" id="PTHR46001">
    <property type="entry name" value="TIAM (MAMMALIAN TUMOR INVASION AND METASTASIS FACTOR) HOMOLOG"/>
    <property type="match status" value="1"/>
</dbReference>
<feature type="compositionally biased region" description="Polar residues" evidence="3">
    <location>
        <begin position="162"/>
        <end position="180"/>
    </location>
</feature>
<dbReference type="InterPro" id="IPR036034">
    <property type="entry name" value="PDZ_sf"/>
</dbReference>
<dbReference type="SMART" id="SM00461">
    <property type="entry name" value="WH1"/>
    <property type="match status" value="1"/>
</dbReference>
<feature type="compositionally biased region" description="Polar residues" evidence="3">
    <location>
        <begin position="213"/>
        <end position="228"/>
    </location>
</feature>
<dbReference type="EMBL" id="CAJPIZ010000100">
    <property type="protein sequence ID" value="CAG2100434.1"/>
    <property type="molecule type" value="Genomic_DNA"/>
</dbReference>
<dbReference type="SMART" id="SM00233">
    <property type="entry name" value="PH"/>
    <property type="match status" value="2"/>
</dbReference>
<evidence type="ECO:0000259" key="4">
    <source>
        <dbReference type="PROSITE" id="PS50003"/>
    </source>
</evidence>
<dbReference type="InterPro" id="IPR001478">
    <property type="entry name" value="PDZ"/>
</dbReference>
<dbReference type="InterPro" id="IPR043537">
    <property type="entry name" value="Tiam1/Tiam2/Sif"/>
</dbReference>
<dbReference type="Gene3D" id="2.30.42.10">
    <property type="match status" value="1"/>
</dbReference>
<dbReference type="OrthoDB" id="8059989at2759"/>
<feature type="domain" description="WH1" evidence="7">
    <location>
        <begin position="29"/>
        <end position="140"/>
    </location>
</feature>
<evidence type="ECO:0000256" key="1">
    <source>
        <dbReference type="ARBA" id="ARBA00022737"/>
    </source>
</evidence>
<dbReference type="SUPFAM" id="SSF50729">
    <property type="entry name" value="PH domain-like"/>
    <property type="match status" value="3"/>
</dbReference>
<dbReference type="InterPro" id="IPR035899">
    <property type="entry name" value="DBL_dom_sf"/>
</dbReference>
<organism evidence="8">
    <name type="scientific">Medioppia subpectinata</name>
    <dbReference type="NCBI Taxonomy" id="1979941"/>
    <lineage>
        <taxon>Eukaryota</taxon>
        <taxon>Metazoa</taxon>
        <taxon>Ecdysozoa</taxon>
        <taxon>Arthropoda</taxon>
        <taxon>Chelicerata</taxon>
        <taxon>Arachnida</taxon>
        <taxon>Acari</taxon>
        <taxon>Acariformes</taxon>
        <taxon>Sarcoptiformes</taxon>
        <taxon>Oribatida</taxon>
        <taxon>Brachypylina</taxon>
        <taxon>Oppioidea</taxon>
        <taxon>Oppiidae</taxon>
        <taxon>Medioppia</taxon>
    </lineage>
</organism>
<dbReference type="GO" id="GO:0007264">
    <property type="term" value="P:small GTPase-mediated signal transduction"/>
    <property type="evidence" value="ECO:0007669"/>
    <property type="project" value="InterPro"/>
</dbReference>
<dbReference type="Proteomes" id="UP000759131">
    <property type="component" value="Unassembled WGS sequence"/>
</dbReference>
<feature type="compositionally biased region" description="Polar residues" evidence="3">
    <location>
        <begin position="1"/>
        <end position="11"/>
    </location>
</feature>
<dbReference type="CDD" id="cd00136">
    <property type="entry name" value="PDZ_canonical"/>
    <property type="match status" value="1"/>
</dbReference>
<feature type="region of interest" description="Disordered" evidence="3">
    <location>
        <begin position="1547"/>
        <end position="1571"/>
    </location>
</feature>
<dbReference type="Gene3D" id="6.10.140.680">
    <property type="match status" value="1"/>
</dbReference>
<feature type="compositionally biased region" description="Basic and acidic residues" evidence="3">
    <location>
        <begin position="249"/>
        <end position="277"/>
    </location>
</feature>
<dbReference type="GO" id="GO:0005085">
    <property type="term" value="F:guanyl-nucleotide exchange factor activity"/>
    <property type="evidence" value="ECO:0007669"/>
    <property type="project" value="InterPro"/>
</dbReference>
<dbReference type="Pfam" id="PF18385">
    <property type="entry name" value="Tiam_CC_Ex"/>
    <property type="match status" value="1"/>
</dbReference>
<dbReference type="SMART" id="SM00228">
    <property type="entry name" value="PDZ"/>
    <property type="match status" value="1"/>
</dbReference>
<feature type="coiled-coil region" evidence="2">
    <location>
        <begin position="436"/>
        <end position="470"/>
    </location>
</feature>
<dbReference type="PROSITE" id="PS50003">
    <property type="entry name" value="PH_DOMAIN"/>
    <property type="match status" value="1"/>
</dbReference>
<dbReference type="SUPFAM" id="SSF50156">
    <property type="entry name" value="PDZ domain-like"/>
    <property type="match status" value="1"/>
</dbReference>
<gene>
    <name evidence="8" type="ORF">OSB1V03_LOCUS500</name>
</gene>
<keyword evidence="2" id="KW-0175">Coiled coil</keyword>
<reference evidence="8" key="1">
    <citation type="submission" date="2020-11" db="EMBL/GenBank/DDBJ databases">
        <authorList>
            <person name="Tran Van P."/>
        </authorList>
    </citation>
    <scope>NUCLEOTIDE SEQUENCE</scope>
</reference>
<feature type="compositionally biased region" description="Polar residues" evidence="3">
    <location>
        <begin position="278"/>
        <end position="292"/>
    </location>
</feature>
<feature type="domain" description="DH" evidence="5">
    <location>
        <begin position="1139"/>
        <end position="1328"/>
    </location>
</feature>
<evidence type="ECO:0000259" key="6">
    <source>
        <dbReference type="PROSITE" id="PS50106"/>
    </source>
</evidence>
<keyword evidence="1" id="KW-0677">Repeat</keyword>
<feature type="region of interest" description="Disordered" evidence="3">
    <location>
        <begin position="1118"/>
        <end position="1137"/>
    </location>
</feature>
<dbReference type="EMBL" id="OC854675">
    <property type="protein sequence ID" value="CAD7620004.1"/>
    <property type="molecule type" value="Genomic_DNA"/>
</dbReference>
<dbReference type="SUPFAM" id="SSF48065">
    <property type="entry name" value="DBL homology domain (DH-domain)"/>
    <property type="match status" value="1"/>
</dbReference>
<feature type="region of interest" description="Disordered" evidence="3">
    <location>
        <begin position="337"/>
        <end position="396"/>
    </location>
</feature>
<feature type="region of interest" description="Disordered" evidence="3">
    <location>
        <begin position="212"/>
        <end position="303"/>
    </location>
</feature>
<name>A0A7R9PTS2_9ACAR</name>
<evidence type="ECO:0000259" key="5">
    <source>
        <dbReference type="PROSITE" id="PS50010"/>
    </source>
</evidence>
<dbReference type="Gene3D" id="2.30.29.30">
    <property type="entry name" value="Pleckstrin-homology domain (PH domain)/Phosphotyrosine-binding domain (PTB)"/>
    <property type="match status" value="3"/>
</dbReference>
<dbReference type="InterPro" id="IPR001849">
    <property type="entry name" value="PH_domain"/>
</dbReference>